<reference evidence="2" key="1">
    <citation type="submission" date="2022-08" db="EMBL/GenBank/DDBJ databases">
        <title>The genomic sequence of strain Paenibacillus sp. SCIV0701.</title>
        <authorList>
            <person name="Zhao H."/>
        </authorList>
    </citation>
    <scope>NUCLEOTIDE SEQUENCE</scope>
    <source>
        <strain evidence="2">SCIV0701</strain>
    </source>
</reference>
<feature type="transmembrane region" description="Helical" evidence="1">
    <location>
        <begin position="63"/>
        <end position="84"/>
    </location>
</feature>
<comment type="caution">
    <text evidence="2">The sequence shown here is derived from an EMBL/GenBank/DDBJ whole genome shotgun (WGS) entry which is preliminary data.</text>
</comment>
<keyword evidence="3" id="KW-1185">Reference proteome</keyword>
<dbReference type="AlphaFoldDB" id="A0A9X2MSB8"/>
<protein>
    <submittedName>
        <fullName evidence="2">Uncharacterized protein</fullName>
    </submittedName>
</protein>
<keyword evidence="1" id="KW-0812">Transmembrane</keyword>
<name>A0A9X2MSB8_9BACL</name>
<proteinExistence type="predicted"/>
<dbReference type="RefSeq" id="WP_257451651.1">
    <property type="nucleotide sequence ID" value="NZ_JANIPJ010000025.1"/>
</dbReference>
<sequence length="86" mass="9763">MMRDSNNRPVHEEIGSAIDENMERLKEAEHPFKDPHSSFLQQAEGGGPMRRTHLADMPLPVRVFGYVLIAISIVMVIFVAVITFRD</sequence>
<accession>A0A9X2MSB8</accession>
<organism evidence="2 3">
    <name type="scientific">Paenibacillus soyae</name>
    <dbReference type="NCBI Taxonomy" id="2969249"/>
    <lineage>
        <taxon>Bacteria</taxon>
        <taxon>Bacillati</taxon>
        <taxon>Bacillota</taxon>
        <taxon>Bacilli</taxon>
        <taxon>Bacillales</taxon>
        <taxon>Paenibacillaceae</taxon>
        <taxon>Paenibacillus</taxon>
    </lineage>
</organism>
<evidence type="ECO:0000256" key="1">
    <source>
        <dbReference type="SAM" id="Phobius"/>
    </source>
</evidence>
<keyword evidence="1" id="KW-0472">Membrane</keyword>
<dbReference type="Proteomes" id="UP001141950">
    <property type="component" value="Unassembled WGS sequence"/>
</dbReference>
<evidence type="ECO:0000313" key="3">
    <source>
        <dbReference type="Proteomes" id="UP001141950"/>
    </source>
</evidence>
<evidence type="ECO:0000313" key="2">
    <source>
        <dbReference type="EMBL" id="MCR2807298.1"/>
    </source>
</evidence>
<gene>
    <name evidence="2" type="ORF">NQZ67_25770</name>
</gene>
<dbReference type="EMBL" id="JANIPJ010000025">
    <property type="protein sequence ID" value="MCR2807298.1"/>
    <property type="molecule type" value="Genomic_DNA"/>
</dbReference>
<keyword evidence="1" id="KW-1133">Transmembrane helix</keyword>